<reference evidence="3 4" key="1">
    <citation type="submission" date="2018-02" db="EMBL/GenBank/DDBJ databases">
        <title>The draft genome of Phyllobacterium myrsinacearum DSM5892.</title>
        <authorList>
            <person name="Li L."/>
            <person name="Liu L."/>
            <person name="Zhang X."/>
            <person name="Wang T."/>
        </authorList>
    </citation>
    <scope>NUCLEOTIDE SEQUENCE [LARGE SCALE GENOMIC DNA]</scope>
    <source>
        <strain evidence="3 4">DSM 5892</strain>
    </source>
</reference>
<feature type="domain" description="Lysozyme inhibitor LprI-like N-terminal" evidence="2">
    <location>
        <begin position="25"/>
        <end position="116"/>
    </location>
</feature>
<gene>
    <name evidence="3" type="ORF">C5750_10530</name>
</gene>
<feature type="chain" id="PRO_5015724245" evidence="1">
    <location>
        <begin position="21"/>
        <end position="135"/>
    </location>
</feature>
<dbReference type="InterPro" id="IPR009739">
    <property type="entry name" value="LprI-like_N"/>
</dbReference>
<dbReference type="Gene3D" id="1.20.1270.180">
    <property type="match status" value="1"/>
</dbReference>
<dbReference type="PANTHER" id="PTHR39176:SF1">
    <property type="entry name" value="PERIPLASMIC PROTEIN"/>
    <property type="match status" value="1"/>
</dbReference>
<dbReference type="PANTHER" id="PTHR39176">
    <property type="entry name" value="PERIPLASMIC PROTEIN-RELATED"/>
    <property type="match status" value="1"/>
</dbReference>
<evidence type="ECO:0000313" key="3">
    <source>
        <dbReference type="EMBL" id="PRD55572.1"/>
    </source>
</evidence>
<dbReference type="OrthoDB" id="7340239at2"/>
<keyword evidence="4" id="KW-1185">Reference proteome</keyword>
<organism evidence="3 4">
    <name type="scientific">Phyllobacterium myrsinacearum</name>
    <dbReference type="NCBI Taxonomy" id="28101"/>
    <lineage>
        <taxon>Bacteria</taxon>
        <taxon>Pseudomonadati</taxon>
        <taxon>Pseudomonadota</taxon>
        <taxon>Alphaproteobacteria</taxon>
        <taxon>Hyphomicrobiales</taxon>
        <taxon>Phyllobacteriaceae</taxon>
        <taxon>Phyllobacterium</taxon>
    </lineage>
</organism>
<proteinExistence type="predicted"/>
<dbReference type="Proteomes" id="UP000238563">
    <property type="component" value="Unassembled WGS sequence"/>
</dbReference>
<keyword evidence="1" id="KW-0732">Signal</keyword>
<name>A0A2S9JR67_9HYPH</name>
<feature type="signal peptide" evidence="1">
    <location>
        <begin position="1"/>
        <end position="20"/>
    </location>
</feature>
<sequence length="135" mass="14512">MKVLLLSAALVLATSTFAFADQNCADLTTQSDMNICAGKAYQISDAKLNKLYKQIQTRVKDDAGKTKLLVATQKAWISFRDAECKFSSSGVAGGSVYPFISSSCLDGMTQTRIKDLQGYLKCPEGDLDCPVPAAN</sequence>
<evidence type="ECO:0000259" key="2">
    <source>
        <dbReference type="Pfam" id="PF07007"/>
    </source>
</evidence>
<accession>A0A2S9JR67</accession>
<comment type="caution">
    <text evidence="3">The sequence shown here is derived from an EMBL/GenBank/DDBJ whole genome shotgun (WGS) entry which is preliminary data.</text>
</comment>
<evidence type="ECO:0000256" key="1">
    <source>
        <dbReference type="SAM" id="SignalP"/>
    </source>
</evidence>
<dbReference type="EMBL" id="PVBT01000002">
    <property type="protein sequence ID" value="PRD55572.1"/>
    <property type="molecule type" value="Genomic_DNA"/>
</dbReference>
<dbReference type="AlphaFoldDB" id="A0A2S9JR67"/>
<protein>
    <submittedName>
        <fullName evidence="3">Urease-associated protein</fullName>
    </submittedName>
</protein>
<dbReference type="Pfam" id="PF07007">
    <property type="entry name" value="LprI"/>
    <property type="match status" value="1"/>
</dbReference>
<dbReference type="RefSeq" id="WP_105733801.1">
    <property type="nucleotide sequence ID" value="NZ_PVBT01000002.1"/>
</dbReference>
<evidence type="ECO:0000313" key="4">
    <source>
        <dbReference type="Proteomes" id="UP000238563"/>
    </source>
</evidence>